<dbReference type="PANTHER" id="PTHR43678:SF1">
    <property type="entry name" value="BETA-N-ACETYLHEXOSAMINIDASE"/>
    <property type="match status" value="1"/>
</dbReference>
<dbReference type="Pfam" id="PF02838">
    <property type="entry name" value="Glyco_hydro_20b"/>
    <property type="match status" value="1"/>
</dbReference>
<sequence>MRLPRRISRTAAVSAAVAGAAVIVAVVVALIVWPDDDAPTNPSAPGVTSTASPSPAPTGPLSKAPRTIPAVRDFDAARGPGWRPSPSGRVIADPRGPLGESARVLARDLDLKTASGPARRGDVELRLGHDGGPESYTMATRDGRVVITGADEAGAFYGTRTVVQAVRSGGQVPEGTVRDRPDRPQRGLNLDIARKFFDADWIEARLREMADLKLNQLCLHFSDDQGFRVESESHPEIVSDQHLTKDQLRHITDLATSLHIEVIPEIDSPGHLGAVFKAHPGLQLRKASGAPAPGAADISDKKAAQIVDDLLREYAPLFPGPYTHLGGDEYLALMARDPEGSYPGLAEAARAEYGPDAKVQDLATGWLNDRAKTVRSLGGKAKVWNDGVHAGGVVTADKNREVEYWTGTETGAREPLEYLKEGRKLVNLNDEFLYYVLGQPNQFRYPTGQRIYERWTPAVLRGTKPVPAAMAGPDRVLGGRLAIWGDIPGAQTTEQVARGIRLPLRALSQKLWDPRRPELSWKEFTALADRVEH</sequence>
<evidence type="ECO:0000259" key="6">
    <source>
        <dbReference type="Pfam" id="PF00728"/>
    </source>
</evidence>
<proteinExistence type="inferred from homology"/>
<evidence type="ECO:0000256" key="1">
    <source>
        <dbReference type="ARBA" id="ARBA00006285"/>
    </source>
</evidence>
<protein>
    <submittedName>
        <fullName evidence="8">Beta-N-acetylglucosaminidase</fullName>
    </submittedName>
</protein>
<dbReference type="InterPro" id="IPR052764">
    <property type="entry name" value="GH20_Enzymes"/>
</dbReference>
<dbReference type="PANTHER" id="PTHR43678">
    <property type="entry name" value="PUTATIVE (AFU_ORTHOLOGUE AFUA_2G00640)-RELATED"/>
    <property type="match status" value="1"/>
</dbReference>
<feature type="compositionally biased region" description="Low complexity" evidence="4">
    <location>
        <begin position="43"/>
        <end position="53"/>
    </location>
</feature>
<evidence type="ECO:0000256" key="4">
    <source>
        <dbReference type="SAM" id="MobiDB-lite"/>
    </source>
</evidence>
<dbReference type="RefSeq" id="WP_030887457.1">
    <property type="nucleotide sequence ID" value="NZ_JBIRHZ010000002.1"/>
</dbReference>
<evidence type="ECO:0000256" key="3">
    <source>
        <dbReference type="ARBA" id="ARBA00023295"/>
    </source>
</evidence>
<dbReference type="SUPFAM" id="SSF55545">
    <property type="entry name" value="beta-N-acetylhexosaminidase-like domain"/>
    <property type="match status" value="1"/>
</dbReference>
<comment type="caution">
    <text evidence="8">The sequence shown here is derived from an EMBL/GenBank/DDBJ whole genome shotgun (WGS) entry which is preliminary data.</text>
</comment>
<keyword evidence="5" id="KW-0812">Transmembrane</keyword>
<feature type="region of interest" description="Disordered" evidence="4">
    <location>
        <begin position="77"/>
        <end position="96"/>
    </location>
</feature>
<organism evidence="8 9">
    <name type="scientific">Streptomyces varsoviensis</name>
    <dbReference type="NCBI Taxonomy" id="67373"/>
    <lineage>
        <taxon>Bacteria</taxon>
        <taxon>Bacillati</taxon>
        <taxon>Actinomycetota</taxon>
        <taxon>Actinomycetes</taxon>
        <taxon>Kitasatosporales</taxon>
        <taxon>Streptomycetaceae</taxon>
        <taxon>Streptomyces</taxon>
    </lineage>
</organism>
<dbReference type="Proteomes" id="UP000037020">
    <property type="component" value="Unassembled WGS sequence"/>
</dbReference>
<dbReference type="InterPro" id="IPR017853">
    <property type="entry name" value="GH"/>
</dbReference>
<keyword evidence="3" id="KW-0326">Glycosidase</keyword>
<reference evidence="8 9" key="1">
    <citation type="submission" date="2015-07" db="EMBL/GenBank/DDBJ databases">
        <authorList>
            <person name="Ju K.-S."/>
            <person name="Doroghazi J.R."/>
            <person name="Metcalf W.W."/>
        </authorList>
    </citation>
    <scope>NUCLEOTIDE SEQUENCE [LARGE SCALE GENOMIC DNA]</scope>
    <source>
        <strain evidence="8 9">NRRL B-3589</strain>
    </source>
</reference>
<accession>A0ABR5J100</accession>
<evidence type="ECO:0000259" key="7">
    <source>
        <dbReference type="Pfam" id="PF02838"/>
    </source>
</evidence>
<keyword evidence="5" id="KW-0472">Membrane</keyword>
<keyword evidence="2" id="KW-0378">Hydrolase</keyword>
<dbReference type="SUPFAM" id="SSF51445">
    <property type="entry name" value="(Trans)glycosidases"/>
    <property type="match status" value="1"/>
</dbReference>
<feature type="domain" description="Beta-hexosaminidase bacterial type N-terminal" evidence="7">
    <location>
        <begin position="65"/>
        <end position="179"/>
    </location>
</feature>
<dbReference type="InterPro" id="IPR025705">
    <property type="entry name" value="Beta_hexosaminidase_sua/sub"/>
</dbReference>
<dbReference type="InterPro" id="IPR029018">
    <property type="entry name" value="Hex-like_dom2"/>
</dbReference>
<feature type="region of interest" description="Disordered" evidence="4">
    <location>
        <begin position="41"/>
        <end position="67"/>
    </location>
</feature>
<dbReference type="Gene3D" id="3.30.379.10">
    <property type="entry name" value="Chitobiase/beta-hexosaminidase domain 2-like"/>
    <property type="match status" value="1"/>
</dbReference>
<dbReference type="CDD" id="cd06564">
    <property type="entry name" value="GH20_DspB_LnbB-like"/>
    <property type="match status" value="1"/>
</dbReference>
<comment type="similarity">
    <text evidence="1">Belongs to the glycosyl hydrolase 20 family.</text>
</comment>
<dbReference type="Pfam" id="PF00728">
    <property type="entry name" value="Glyco_hydro_20"/>
    <property type="match status" value="1"/>
</dbReference>
<keyword evidence="5" id="KW-1133">Transmembrane helix</keyword>
<evidence type="ECO:0000256" key="2">
    <source>
        <dbReference type="ARBA" id="ARBA00022801"/>
    </source>
</evidence>
<keyword evidence="9" id="KW-1185">Reference proteome</keyword>
<evidence type="ECO:0000313" key="9">
    <source>
        <dbReference type="Proteomes" id="UP000037020"/>
    </source>
</evidence>
<dbReference type="InterPro" id="IPR015883">
    <property type="entry name" value="Glyco_hydro_20_cat"/>
</dbReference>
<dbReference type="Gene3D" id="3.20.20.80">
    <property type="entry name" value="Glycosidases"/>
    <property type="match status" value="1"/>
</dbReference>
<dbReference type="PRINTS" id="PR00738">
    <property type="entry name" value="GLHYDRLASE20"/>
</dbReference>
<dbReference type="EMBL" id="LGUT01002436">
    <property type="protein sequence ID" value="KOG87098.1"/>
    <property type="molecule type" value="Genomic_DNA"/>
</dbReference>
<dbReference type="InterPro" id="IPR015882">
    <property type="entry name" value="HEX_bac_N"/>
</dbReference>
<feature type="transmembrane region" description="Helical" evidence="5">
    <location>
        <begin position="12"/>
        <end position="33"/>
    </location>
</feature>
<name>A0ABR5J100_9ACTN</name>
<gene>
    <name evidence="8" type="ORF">ADK38_27330</name>
</gene>
<evidence type="ECO:0000313" key="8">
    <source>
        <dbReference type="EMBL" id="KOG87098.1"/>
    </source>
</evidence>
<evidence type="ECO:0000256" key="5">
    <source>
        <dbReference type="SAM" id="Phobius"/>
    </source>
</evidence>
<feature type="domain" description="Glycoside hydrolase family 20 catalytic" evidence="6">
    <location>
        <begin position="186"/>
        <end position="487"/>
    </location>
</feature>